<gene>
    <name evidence="1" type="ORF">Mgra_00005813</name>
</gene>
<dbReference type="AlphaFoldDB" id="A0A8S9ZMY7"/>
<accession>A0A8S9ZMY7</accession>
<evidence type="ECO:0000313" key="2">
    <source>
        <dbReference type="Proteomes" id="UP000605970"/>
    </source>
</evidence>
<comment type="caution">
    <text evidence="1">The sequence shown here is derived from an EMBL/GenBank/DDBJ whole genome shotgun (WGS) entry which is preliminary data.</text>
</comment>
<evidence type="ECO:0000313" key="1">
    <source>
        <dbReference type="EMBL" id="KAF7634780.1"/>
    </source>
</evidence>
<protein>
    <submittedName>
        <fullName evidence="1">Uncharacterized protein</fullName>
    </submittedName>
</protein>
<dbReference type="EMBL" id="JABEBT010000051">
    <property type="protein sequence ID" value="KAF7634780.1"/>
    <property type="molecule type" value="Genomic_DNA"/>
</dbReference>
<dbReference type="Proteomes" id="UP000605970">
    <property type="component" value="Unassembled WGS sequence"/>
</dbReference>
<organism evidence="1 2">
    <name type="scientific">Meloidogyne graminicola</name>
    <dbReference type="NCBI Taxonomy" id="189291"/>
    <lineage>
        <taxon>Eukaryota</taxon>
        <taxon>Metazoa</taxon>
        <taxon>Ecdysozoa</taxon>
        <taxon>Nematoda</taxon>
        <taxon>Chromadorea</taxon>
        <taxon>Rhabditida</taxon>
        <taxon>Tylenchina</taxon>
        <taxon>Tylenchomorpha</taxon>
        <taxon>Tylenchoidea</taxon>
        <taxon>Meloidogynidae</taxon>
        <taxon>Meloidogyninae</taxon>
        <taxon>Meloidogyne</taxon>
    </lineage>
</organism>
<proteinExistence type="predicted"/>
<keyword evidence="2" id="KW-1185">Reference proteome</keyword>
<sequence>MDLTLVKVIDTLNIDAVQESIITLKDKGNDLERIKALIERILRTKALEFGCSTISIDKVDDFVKFVIGLAERDVNGIVVNNEKDNSLY</sequence>
<name>A0A8S9ZMY7_9BILA</name>
<dbReference type="OrthoDB" id="10593312at2759"/>
<reference evidence="1" key="1">
    <citation type="journal article" date="2020" name="Ecol. Evol.">
        <title>Genome structure and content of the rice root-knot nematode (Meloidogyne graminicola).</title>
        <authorList>
            <person name="Phan N.T."/>
            <person name="Danchin E.G.J."/>
            <person name="Klopp C."/>
            <person name="Perfus-Barbeoch L."/>
            <person name="Kozlowski D.K."/>
            <person name="Koutsovoulos G.D."/>
            <person name="Lopez-Roques C."/>
            <person name="Bouchez O."/>
            <person name="Zahm M."/>
            <person name="Besnard G."/>
            <person name="Bellafiore S."/>
        </authorList>
    </citation>
    <scope>NUCLEOTIDE SEQUENCE</scope>
    <source>
        <strain evidence="1">VN-18</strain>
    </source>
</reference>